<protein>
    <recommendedName>
        <fullName evidence="2">Solute-binding protein family 3/N-terminal domain-containing protein</fullName>
    </recommendedName>
</protein>
<sequence length="262" mass="30080">MKSRFTTTINQLTIVVMLCCIASPTLAERSNFLDLQLATEDYAPMNYFERGVFKGISIDLLNLIWQREGITNEPEIVLYPWARAYFELKNEPNFVLFAVARIPSRETLFEWACPIVDTHYILLAKKSSKIKINSIDDLENYTIGTVRSDVSEQALLSILNEPFNILSNTSMRPNLELMDKGRVHMIAYDKLGANQMLSNAGRNPEDFESVYTVADSQTCFAFNKQVDPDIITRFRQHLQAIVEDGQYQEILSRYYGPKQLLN</sequence>
<dbReference type="Proteomes" id="UP001333710">
    <property type="component" value="Chromosome"/>
</dbReference>
<feature type="domain" description="Solute-binding protein family 3/N-terminal" evidence="2">
    <location>
        <begin position="34"/>
        <end position="258"/>
    </location>
</feature>
<feature type="chain" id="PRO_5041275276" description="Solute-binding protein family 3/N-terminal domain-containing protein" evidence="1">
    <location>
        <begin position="28"/>
        <end position="262"/>
    </location>
</feature>
<evidence type="ECO:0000313" key="4">
    <source>
        <dbReference type="Proteomes" id="UP001333710"/>
    </source>
</evidence>
<proteinExistence type="predicted"/>
<keyword evidence="1" id="KW-0732">Signal</keyword>
<keyword evidence="4" id="KW-1185">Reference proteome</keyword>
<dbReference type="SUPFAM" id="SSF53850">
    <property type="entry name" value="Periplasmic binding protein-like II"/>
    <property type="match status" value="1"/>
</dbReference>
<feature type="signal peptide" evidence="1">
    <location>
        <begin position="1"/>
        <end position="27"/>
    </location>
</feature>
<dbReference type="SMART" id="SM00062">
    <property type="entry name" value="PBPb"/>
    <property type="match status" value="1"/>
</dbReference>
<dbReference type="Pfam" id="PF00497">
    <property type="entry name" value="SBP_bac_3"/>
    <property type="match status" value="1"/>
</dbReference>
<dbReference type="AlphaFoldDB" id="A0AA48KWD5"/>
<dbReference type="KEGG" id="pmaw:MACH26_39560"/>
<accession>A0AA48KWD5</accession>
<dbReference type="InterPro" id="IPR001638">
    <property type="entry name" value="Solute-binding_3/MltF_N"/>
</dbReference>
<dbReference type="PANTHER" id="PTHR38834">
    <property type="entry name" value="PERIPLASMIC SUBSTRATE BINDING PROTEIN FAMILY 3"/>
    <property type="match status" value="1"/>
</dbReference>
<evidence type="ECO:0000256" key="1">
    <source>
        <dbReference type="SAM" id="SignalP"/>
    </source>
</evidence>
<dbReference type="EMBL" id="AP027272">
    <property type="protein sequence ID" value="BDX08435.1"/>
    <property type="molecule type" value="Genomic_DNA"/>
</dbReference>
<dbReference type="RefSeq" id="WP_338294504.1">
    <property type="nucleotide sequence ID" value="NZ_AP027272.1"/>
</dbReference>
<name>A0AA48KWD5_9ALTE</name>
<evidence type="ECO:0000259" key="2">
    <source>
        <dbReference type="SMART" id="SM00062"/>
    </source>
</evidence>
<reference evidence="3" key="1">
    <citation type="submission" date="2023-01" db="EMBL/GenBank/DDBJ databases">
        <title>Complete genome sequence of Planctobacterium marinum strain Dej080120_11.</title>
        <authorList>
            <person name="Ueki S."/>
            <person name="Maruyama F."/>
        </authorList>
    </citation>
    <scope>NUCLEOTIDE SEQUENCE</scope>
    <source>
        <strain evidence="3">Dej080120_11</strain>
    </source>
</reference>
<gene>
    <name evidence="3" type="ORF">MACH26_39560</name>
</gene>
<dbReference type="Gene3D" id="3.40.190.10">
    <property type="entry name" value="Periplasmic binding protein-like II"/>
    <property type="match status" value="2"/>
</dbReference>
<dbReference type="PANTHER" id="PTHR38834:SF3">
    <property type="entry name" value="SOLUTE-BINDING PROTEIN FAMILY 3_N-TERMINAL DOMAIN-CONTAINING PROTEIN"/>
    <property type="match status" value="1"/>
</dbReference>
<evidence type="ECO:0000313" key="3">
    <source>
        <dbReference type="EMBL" id="BDX08435.1"/>
    </source>
</evidence>
<organism evidence="3 4">
    <name type="scientific">Planctobacterium marinum</name>
    <dbReference type="NCBI Taxonomy" id="1631968"/>
    <lineage>
        <taxon>Bacteria</taxon>
        <taxon>Pseudomonadati</taxon>
        <taxon>Pseudomonadota</taxon>
        <taxon>Gammaproteobacteria</taxon>
        <taxon>Alteromonadales</taxon>
        <taxon>Alteromonadaceae</taxon>
        <taxon>Planctobacterium</taxon>
    </lineage>
</organism>